<keyword evidence="2" id="KW-1185">Reference proteome</keyword>
<name>A0A1H1MMW7_9FLAO</name>
<dbReference type="Proteomes" id="UP000198858">
    <property type="component" value="Chromosome I"/>
</dbReference>
<dbReference type="EMBL" id="LT629745">
    <property type="protein sequence ID" value="SDR88088.1"/>
    <property type="molecule type" value="Genomic_DNA"/>
</dbReference>
<dbReference type="RefSeq" id="WP_089661809.1">
    <property type="nucleotide sequence ID" value="NZ_LT629745.1"/>
</dbReference>
<evidence type="ECO:0000313" key="1">
    <source>
        <dbReference type="EMBL" id="SDR88088.1"/>
    </source>
</evidence>
<sequence>MAKNLLFCLIFLFAINAFGQRYKDYEIGPMVNYEHTTLYASNSVFVGGEGDDKGFSGFEPSYAAGVYFIYYFKPKLGLGTELYFQRTTSAELAGEYYNSITFMPYANFDPFRHIQNWYFGAGIGAAFIQESPDYGSRVAEEDIKVITLPVKLSTSYRIRNHITFELGAQTEIIEVVNDNARRVAVYLGIKIPLNRLNRYYYR</sequence>
<reference evidence="1 2" key="1">
    <citation type="submission" date="2016-10" db="EMBL/GenBank/DDBJ databases">
        <authorList>
            <person name="Varghese N."/>
            <person name="Submissions S."/>
        </authorList>
    </citation>
    <scope>NUCLEOTIDE SEQUENCE [LARGE SCALE GENOMIC DNA]</scope>
    <source>
        <strain evidence="1 2">Mar_2010_102</strain>
    </source>
</reference>
<proteinExistence type="predicted"/>
<evidence type="ECO:0008006" key="3">
    <source>
        <dbReference type="Google" id="ProtNLM"/>
    </source>
</evidence>
<dbReference type="SUPFAM" id="SSF56925">
    <property type="entry name" value="OMPA-like"/>
    <property type="match status" value="1"/>
</dbReference>
<protein>
    <recommendedName>
        <fullName evidence="3">Outer membrane protein beta-barrel domain-containing protein</fullName>
    </recommendedName>
</protein>
<dbReference type="InterPro" id="IPR011250">
    <property type="entry name" value="OMP/PagP_B-barrel"/>
</dbReference>
<organism evidence="1 2">
    <name type="scientific">Christiangramia echinicola</name>
    <dbReference type="NCBI Taxonomy" id="279359"/>
    <lineage>
        <taxon>Bacteria</taxon>
        <taxon>Pseudomonadati</taxon>
        <taxon>Bacteroidota</taxon>
        <taxon>Flavobacteriia</taxon>
        <taxon>Flavobacteriales</taxon>
        <taxon>Flavobacteriaceae</taxon>
        <taxon>Christiangramia</taxon>
    </lineage>
</organism>
<gene>
    <name evidence="1" type="ORF">SAMN04488552_1374</name>
</gene>
<evidence type="ECO:0000313" key="2">
    <source>
        <dbReference type="Proteomes" id="UP000198858"/>
    </source>
</evidence>
<accession>A0A1H1MMW7</accession>
<dbReference type="AlphaFoldDB" id="A0A1H1MMW7"/>